<organism evidence="1">
    <name type="scientific">hydrothermal vent metagenome</name>
    <dbReference type="NCBI Taxonomy" id="652676"/>
    <lineage>
        <taxon>unclassified sequences</taxon>
        <taxon>metagenomes</taxon>
        <taxon>ecological metagenomes</taxon>
    </lineage>
</organism>
<gene>
    <name evidence="1" type="ORF">MNB_SM-6-238</name>
</gene>
<accession>A0A1W1CQ45</accession>
<proteinExistence type="predicted"/>
<protein>
    <submittedName>
        <fullName evidence="1">Uncharacterized protein</fullName>
    </submittedName>
</protein>
<dbReference type="Gene3D" id="3.30.70.240">
    <property type="match status" value="1"/>
</dbReference>
<dbReference type="AlphaFoldDB" id="A0A1W1CQ45"/>
<sequence>MSTAGFLRLQGSVYRSDKDSIDAVFDAVDELSMSCRK</sequence>
<reference evidence="1" key="1">
    <citation type="submission" date="2016-10" db="EMBL/GenBank/DDBJ databases">
        <authorList>
            <person name="de Groot N.N."/>
        </authorList>
    </citation>
    <scope>NUCLEOTIDE SEQUENCE</scope>
</reference>
<name>A0A1W1CQ45_9ZZZZ</name>
<dbReference type="EMBL" id="FPHK01000111">
    <property type="protein sequence ID" value="SFV67835.1"/>
    <property type="molecule type" value="Genomic_DNA"/>
</dbReference>
<evidence type="ECO:0000313" key="1">
    <source>
        <dbReference type="EMBL" id="SFV67835.1"/>
    </source>
</evidence>